<dbReference type="InterPro" id="IPR000944">
    <property type="entry name" value="Tscrpt_reg_Rrf2"/>
</dbReference>
<sequence>MSVLLSKTAEYGVRAVLYIGRNQSKRVTTKDMAKDLKVPFHFLAKVIQKLVKFGIIHSKRGKNGGFVLKKPPEKIKLIDIVVALDGDELLKNCVLGLPNCSDKKPCPVHDYWRGIREEIKQMLSQKTVAELLTGEFKI</sequence>
<dbReference type="GO" id="GO:0005829">
    <property type="term" value="C:cytosol"/>
    <property type="evidence" value="ECO:0007669"/>
    <property type="project" value="TreeGrafter"/>
</dbReference>
<gene>
    <name evidence="1" type="ORF">JGI23_01597</name>
</gene>
<dbReference type="GO" id="GO:0003700">
    <property type="term" value="F:DNA-binding transcription factor activity"/>
    <property type="evidence" value="ECO:0007669"/>
    <property type="project" value="TreeGrafter"/>
</dbReference>
<dbReference type="InterPro" id="IPR036390">
    <property type="entry name" value="WH_DNA-bd_sf"/>
</dbReference>
<dbReference type="RefSeq" id="WP_092350640.1">
    <property type="nucleotide sequence ID" value="NZ_CZVW01000019.1"/>
</dbReference>
<proteinExistence type="predicted"/>
<organism evidence="1 2">
    <name type="scientific">Candidatus Chryseopegocella kryptomonas</name>
    <dbReference type="NCBI Taxonomy" id="1633643"/>
    <lineage>
        <taxon>Bacteria</taxon>
        <taxon>Pseudomonadati</taxon>
        <taxon>Candidatus Kryptoniota</taxon>
        <taxon>Candidatus Chryseopegocella</taxon>
    </lineage>
</organism>
<dbReference type="NCBIfam" id="TIGR00738">
    <property type="entry name" value="rrf2_super"/>
    <property type="match status" value="1"/>
</dbReference>
<dbReference type="InterPro" id="IPR036388">
    <property type="entry name" value="WH-like_DNA-bd_sf"/>
</dbReference>
<dbReference type="PANTHER" id="PTHR33221:SF13">
    <property type="entry name" value="TRANSCRIPTIONAL REGULATOR-RELATED"/>
    <property type="match status" value="1"/>
</dbReference>
<accession>A0A0P1NXU4</accession>
<dbReference type="InterPro" id="IPR030489">
    <property type="entry name" value="TR_Rrf2-type_CS"/>
</dbReference>
<dbReference type="Proteomes" id="UP000199197">
    <property type="component" value="Unassembled WGS sequence"/>
</dbReference>
<dbReference type="PROSITE" id="PS01332">
    <property type="entry name" value="HTH_RRF2_1"/>
    <property type="match status" value="1"/>
</dbReference>
<dbReference type="OrthoDB" id="9808360at2"/>
<dbReference type="Pfam" id="PF02082">
    <property type="entry name" value="Rrf2"/>
    <property type="match status" value="1"/>
</dbReference>
<dbReference type="Gene3D" id="1.10.10.10">
    <property type="entry name" value="Winged helix-like DNA-binding domain superfamily/Winged helix DNA-binding domain"/>
    <property type="match status" value="1"/>
</dbReference>
<dbReference type="SUPFAM" id="SSF46785">
    <property type="entry name" value="Winged helix' DNA-binding domain"/>
    <property type="match status" value="1"/>
</dbReference>
<dbReference type="PANTHER" id="PTHR33221">
    <property type="entry name" value="WINGED HELIX-TURN-HELIX TRANSCRIPTIONAL REGULATOR, RRF2 FAMILY"/>
    <property type="match status" value="1"/>
</dbReference>
<evidence type="ECO:0000313" key="1">
    <source>
        <dbReference type="EMBL" id="CUT03952.1"/>
    </source>
</evidence>
<protein>
    <submittedName>
        <fullName evidence="1">Transcriptional regulator, BadM/Rrf2 family</fullName>
    </submittedName>
</protein>
<keyword evidence="2" id="KW-1185">Reference proteome</keyword>
<dbReference type="PROSITE" id="PS51197">
    <property type="entry name" value="HTH_RRF2_2"/>
    <property type="match status" value="1"/>
</dbReference>
<evidence type="ECO:0000313" key="2">
    <source>
        <dbReference type="Proteomes" id="UP000199197"/>
    </source>
</evidence>
<dbReference type="EMBL" id="CZVW01000019">
    <property type="protein sequence ID" value="CUT03952.1"/>
    <property type="molecule type" value="Genomic_DNA"/>
</dbReference>
<reference evidence="2" key="1">
    <citation type="submission" date="2015-11" db="EMBL/GenBank/DDBJ databases">
        <authorList>
            <person name="Varghese N."/>
        </authorList>
    </citation>
    <scope>NUCLEOTIDE SEQUENCE [LARGE SCALE GENOMIC DNA]</scope>
    <source>
        <strain evidence="2">JGI-23</strain>
    </source>
</reference>
<dbReference type="AlphaFoldDB" id="A0A0P1NXU4"/>
<name>A0A0P1NXU4_9BACT</name>